<dbReference type="Pfam" id="PF04773">
    <property type="entry name" value="FecR"/>
    <property type="match status" value="1"/>
</dbReference>
<organism evidence="4 5">
    <name type="scientific">Tannerella forsythia</name>
    <name type="common">Bacteroides forsythus</name>
    <dbReference type="NCBI Taxonomy" id="28112"/>
    <lineage>
        <taxon>Bacteria</taxon>
        <taxon>Pseudomonadati</taxon>
        <taxon>Bacteroidota</taxon>
        <taxon>Bacteroidia</taxon>
        <taxon>Bacteroidales</taxon>
        <taxon>Tannerellaceae</taxon>
        <taxon>Tannerella</taxon>
    </lineage>
</organism>
<dbReference type="InterPro" id="IPR006860">
    <property type="entry name" value="FecR"/>
</dbReference>
<dbReference type="InterPro" id="IPR032508">
    <property type="entry name" value="FecR_C"/>
</dbReference>
<evidence type="ECO:0000259" key="3">
    <source>
        <dbReference type="Pfam" id="PF16344"/>
    </source>
</evidence>
<dbReference type="Gene3D" id="3.55.50.30">
    <property type="match status" value="1"/>
</dbReference>
<feature type="transmembrane region" description="Helical" evidence="1">
    <location>
        <begin position="77"/>
        <end position="97"/>
    </location>
</feature>
<keyword evidence="1" id="KW-0472">Membrane</keyword>
<feature type="domain" description="Protein FecR C-terminal" evidence="3">
    <location>
        <begin position="301"/>
        <end position="355"/>
    </location>
</feature>
<dbReference type="Gene3D" id="2.60.120.1440">
    <property type="match status" value="1"/>
</dbReference>
<proteinExistence type="predicted"/>
<dbReference type="Pfam" id="PF16344">
    <property type="entry name" value="FecR_C"/>
    <property type="match status" value="1"/>
</dbReference>
<dbReference type="PANTHER" id="PTHR30273">
    <property type="entry name" value="PERIPLASMIC SIGNAL SENSOR AND SIGMA FACTOR ACTIVATOR FECR-RELATED"/>
    <property type="match status" value="1"/>
</dbReference>
<protein>
    <submittedName>
        <fullName evidence="4">Fec operon regulator FecR</fullName>
    </submittedName>
</protein>
<evidence type="ECO:0000259" key="2">
    <source>
        <dbReference type="Pfam" id="PF04773"/>
    </source>
</evidence>
<accession>A0A1D3UP24</accession>
<feature type="domain" description="FecR protein" evidence="2">
    <location>
        <begin position="168"/>
        <end position="257"/>
    </location>
</feature>
<sequence>MDDLLLIKFIEQDVTIEEARQVLSWMEQSEANRSHFAELQTLWAATLIDAPHETNDRAVKKIVGRIRKKDKKKMPLSLYYAAAACVIVVIAAGIAVWNTWEKNFDYEAAVRQFSCGDKIILKIGGKEEIRCAESIVKILHNHRQTIINDTIEVIDRERREPNVLYVPYGKRAELLLSDGTMIYLNSGSTLIYPSCFTTRRREVYLDGEAYFDVSKDESRAFVVKTLYRSVEVLGTKFNVSVDREFQTFETMLVNGSVMIKGDATDELLRPDQYYTFSDQTKIEEVRTVDATCYTSWIENRLQFKKEKLYKAIRKLEKTYDIRIELMDRQYLNYQVSGQLNLRNSAEETVRMLMETVAPEKLIDEKAFYKIKHNH</sequence>
<evidence type="ECO:0000313" key="4">
    <source>
        <dbReference type="EMBL" id="SCQ21934.1"/>
    </source>
</evidence>
<dbReference type="GO" id="GO:0016989">
    <property type="term" value="F:sigma factor antagonist activity"/>
    <property type="evidence" value="ECO:0007669"/>
    <property type="project" value="TreeGrafter"/>
</dbReference>
<dbReference type="Proteomes" id="UP000182057">
    <property type="component" value="Unassembled WGS sequence"/>
</dbReference>
<evidence type="ECO:0000313" key="5">
    <source>
        <dbReference type="Proteomes" id="UP000182057"/>
    </source>
</evidence>
<keyword evidence="1" id="KW-1133">Transmembrane helix</keyword>
<dbReference type="InterPro" id="IPR012373">
    <property type="entry name" value="Ferrdict_sens_TM"/>
</dbReference>
<reference evidence="4 5" key="1">
    <citation type="submission" date="2016-09" db="EMBL/GenBank/DDBJ databases">
        <authorList>
            <person name="Capua I."/>
            <person name="De Benedictis P."/>
            <person name="Joannis T."/>
            <person name="Lombin L.H."/>
            <person name="Cattoli G."/>
        </authorList>
    </citation>
    <scope>NUCLEOTIDE SEQUENCE [LARGE SCALE GENOMIC DNA]</scope>
    <source>
        <strain evidence="4 5">UB20</strain>
    </source>
</reference>
<dbReference type="EMBL" id="FMMM01000055">
    <property type="protein sequence ID" value="SCQ21934.1"/>
    <property type="molecule type" value="Genomic_DNA"/>
</dbReference>
<dbReference type="AlphaFoldDB" id="A0A1D3UP24"/>
<evidence type="ECO:0000256" key="1">
    <source>
        <dbReference type="SAM" id="Phobius"/>
    </source>
</evidence>
<gene>
    <name evidence="4" type="ORF">TFUB20_01541</name>
</gene>
<dbReference type="OrthoDB" id="1112340at2"/>
<dbReference type="RefSeq" id="WP_074449873.1">
    <property type="nucleotide sequence ID" value="NZ_FMMM01000055.1"/>
</dbReference>
<dbReference type="PIRSF" id="PIRSF018266">
    <property type="entry name" value="FecR"/>
    <property type="match status" value="1"/>
</dbReference>
<keyword evidence="1" id="KW-0812">Transmembrane</keyword>
<dbReference type="PANTHER" id="PTHR30273:SF2">
    <property type="entry name" value="PROTEIN FECR"/>
    <property type="match status" value="1"/>
</dbReference>
<name>A0A1D3UP24_TANFO</name>